<evidence type="ECO:0000313" key="2">
    <source>
        <dbReference type="Proteomes" id="UP000033187"/>
    </source>
</evidence>
<dbReference type="AlphaFoldDB" id="A0A0D6JE35"/>
<dbReference type="Proteomes" id="UP000033187">
    <property type="component" value="Chromosome 1"/>
</dbReference>
<organism evidence="1 2">
    <name type="scientific">Candidatus Filomicrobium marinum</name>
    <dbReference type="NCBI Taxonomy" id="1608628"/>
    <lineage>
        <taxon>Bacteria</taxon>
        <taxon>Pseudomonadati</taxon>
        <taxon>Pseudomonadota</taxon>
        <taxon>Alphaproteobacteria</taxon>
        <taxon>Hyphomicrobiales</taxon>
        <taxon>Hyphomicrobiaceae</taxon>
        <taxon>Filomicrobium</taxon>
    </lineage>
</organism>
<gene>
    <name evidence="1" type="ORF">YBN1229_v1_1579</name>
</gene>
<keyword evidence="2" id="KW-1185">Reference proteome</keyword>
<protein>
    <submittedName>
        <fullName evidence="1">Uncharacterized protein</fullName>
    </submittedName>
</protein>
<evidence type="ECO:0000313" key="1">
    <source>
        <dbReference type="EMBL" id="CPR18147.1"/>
    </source>
</evidence>
<reference evidence="2" key="1">
    <citation type="submission" date="2015-02" db="EMBL/GenBank/DDBJ databases">
        <authorList>
            <person name="Chooi Y.-H."/>
        </authorList>
    </citation>
    <scope>NUCLEOTIDE SEQUENCE [LARGE SCALE GENOMIC DNA]</scope>
    <source>
        <strain evidence="2">strain Y</strain>
    </source>
</reference>
<proteinExistence type="predicted"/>
<sequence length="76" mass="8235">MNLTCRTASGAGGMNDVKLRPAWLGRTPHTQMFINLATGGVSNKIFRLNRKSANALWTAATDVTIIFNRCSRDGPA</sequence>
<dbReference type="EMBL" id="LN829119">
    <property type="protein sequence ID" value="CPR18147.1"/>
    <property type="molecule type" value="Genomic_DNA"/>
</dbReference>
<dbReference type="KEGG" id="fiy:BN1229_v1_1579"/>
<accession>A0A0D6JE35</accession>
<dbReference type="KEGG" id="fil:BN1229_v1_1577"/>
<name>A0A0D6JE35_9HYPH</name>